<keyword evidence="11" id="KW-0969">Cilium</keyword>
<keyword evidence="11" id="KW-0282">Flagellum</keyword>
<evidence type="ECO:0000256" key="3">
    <source>
        <dbReference type="ARBA" id="ARBA00008281"/>
    </source>
</evidence>
<dbReference type="PANTHER" id="PTHR35091">
    <property type="entry name" value="FLAGELLAR PROTEIN FLIL"/>
    <property type="match status" value="1"/>
</dbReference>
<protein>
    <recommendedName>
        <fullName evidence="10">Flagellar protein FliL</fullName>
    </recommendedName>
</protein>
<comment type="caution">
    <text evidence="11">The sequence shown here is derived from an EMBL/GenBank/DDBJ whole genome shotgun (WGS) entry which is preliminary data.</text>
</comment>
<evidence type="ECO:0000256" key="8">
    <source>
        <dbReference type="ARBA" id="ARBA00022989"/>
    </source>
</evidence>
<evidence type="ECO:0000313" key="11">
    <source>
        <dbReference type="EMBL" id="NKC31690.1"/>
    </source>
</evidence>
<evidence type="ECO:0000313" key="12">
    <source>
        <dbReference type="Proteomes" id="UP000787635"/>
    </source>
</evidence>
<keyword evidence="8 10" id="KW-1133">Transmembrane helix</keyword>
<keyword evidence="12" id="KW-1185">Reference proteome</keyword>
<keyword evidence="7 10" id="KW-0283">Flagellar rotation</keyword>
<evidence type="ECO:0000256" key="9">
    <source>
        <dbReference type="ARBA" id="ARBA00023136"/>
    </source>
</evidence>
<reference evidence="11 12" key="1">
    <citation type="submission" date="2020-03" db="EMBL/GenBank/DDBJ databases">
        <title>Roseomonas selenitidurans sp. nov. isolated from urban soil.</title>
        <authorList>
            <person name="Liu H."/>
        </authorList>
    </citation>
    <scope>NUCLEOTIDE SEQUENCE [LARGE SCALE GENOMIC DNA]</scope>
    <source>
        <strain evidence="11 12">BU-1</strain>
    </source>
</reference>
<sequence length="167" mass="17660">MSTAVAATEAPPARRGKGRLFVILGVVLLLLAGGGAGAAFFLKLGPFAEAAAEAGEAAAEHAPPPAPPVFVEIPDIVANLNVGNRRATFVRLRSRLEVARAEDVAVAQAAMPRLLDLFTTYLRETRPEELRGSAGTHRLREELLARANLATRAGAVTDVLFVEMIVQ</sequence>
<evidence type="ECO:0000256" key="7">
    <source>
        <dbReference type="ARBA" id="ARBA00022779"/>
    </source>
</evidence>
<keyword evidence="6 10" id="KW-0812">Transmembrane</keyword>
<keyword evidence="9 10" id="KW-0472">Membrane</keyword>
<evidence type="ECO:0000256" key="1">
    <source>
        <dbReference type="ARBA" id="ARBA00002254"/>
    </source>
</evidence>
<keyword evidence="11" id="KW-0966">Cell projection</keyword>
<dbReference type="PANTHER" id="PTHR35091:SF2">
    <property type="entry name" value="FLAGELLAR PROTEIN FLIL"/>
    <property type="match status" value="1"/>
</dbReference>
<dbReference type="Proteomes" id="UP000787635">
    <property type="component" value="Unassembled WGS sequence"/>
</dbReference>
<dbReference type="EMBL" id="JAAVNE010000018">
    <property type="protein sequence ID" value="NKC31690.1"/>
    <property type="molecule type" value="Genomic_DNA"/>
</dbReference>
<name>A0ABX1E9U0_9PROT</name>
<comment type="subcellular location">
    <subcellularLocation>
        <location evidence="10">Cell inner membrane</location>
    </subcellularLocation>
    <subcellularLocation>
        <location evidence="2">Cell membrane</location>
        <topology evidence="2">Single-pass membrane protein</topology>
    </subcellularLocation>
</comment>
<dbReference type="Pfam" id="PF03748">
    <property type="entry name" value="FliL"/>
    <property type="match status" value="1"/>
</dbReference>
<dbReference type="RefSeq" id="WP_168030975.1">
    <property type="nucleotide sequence ID" value="NZ_JAAVNE010000018.1"/>
</dbReference>
<evidence type="ECO:0000256" key="5">
    <source>
        <dbReference type="ARBA" id="ARBA00022500"/>
    </source>
</evidence>
<accession>A0ABX1E9U0</accession>
<evidence type="ECO:0000256" key="10">
    <source>
        <dbReference type="RuleBase" id="RU364125"/>
    </source>
</evidence>
<gene>
    <name evidence="11" type="ORF">HEQ75_12560</name>
</gene>
<evidence type="ECO:0000256" key="2">
    <source>
        <dbReference type="ARBA" id="ARBA00004162"/>
    </source>
</evidence>
<evidence type="ECO:0000256" key="4">
    <source>
        <dbReference type="ARBA" id="ARBA00022475"/>
    </source>
</evidence>
<feature type="transmembrane region" description="Helical" evidence="10">
    <location>
        <begin position="20"/>
        <end position="42"/>
    </location>
</feature>
<comment type="function">
    <text evidence="1 10">Controls the rotational direction of flagella during chemotaxis.</text>
</comment>
<keyword evidence="4" id="KW-1003">Cell membrane</keyword>
<proteinExistence type="inferred from homology"/>
<dbReference type="InterPro" id="IPR005503">
    <property type="entry name" value="FliL"/>
</dbReference>
<organism evidence="11 12">
    <name type="scientific">Falsiroseomonas selenitidurans</name>
    <dbReference type="NCBI Taxonomy" id="2716335"/>
    <lineage>
        <taxon>Bacteria</taxon>
        <taxon>Pseudomonadati</taxon>
        <taxon>Pseudomonadota</taxon>
        <taxon>Alphaproteobacteria</taxon>
        <taxon>Acetobacterales</taxon>
        <taxon>Roseomonadaceae</taxon>
        <taxon>Falsiroseomonas</taxon>
    </lineage>
</organism>
<keyword evidence="5 10" id="KW-0145">Chemotaxis</keyword>
<keyword evidence="10" id="KW-0997">Cell inner membrane</keyword>
<evidence type="ECO:0000256" key="6">
    <source>
        <dbReference type="ARBA" id="ARBA00022692"/>
    </source>
</evidence>
<comment type="similarity">
    <text evidence="3 10">Belongs to the FliL family.</text>
</comment>